<dbReference type="Gene3D" id="3.40.50.150">
    <property type="entry name" value="Vaccinia Virus protein VP39"/>
    <property type="match status" value="1"/>
</dbReference>
<evidence type="ECO:0000256" key="1">
    <source>
        <dbReference type="ARBA" id="ARBA00022603"/>
    </source>
</evidence>
<evidence type="ECO:0000259" key="6">
    <source>
        <dbReference type="Pfam" id="PF13649"/>
    </source>
</evidence>
<evidence type="ECO:0000256" key="3">
    <source>
        <dbReference type="ARBA" id="ARBA00022691"/>
    </source>
</evidence>
<dbReference type="InterPro" id="IPR029063">
    <property type="entry name" value="SAM-dependent_MTases_sf"/>
</dbReference>
<sequence>MPRFQQSAGRAGRTSTDGAAIGAGISPNDQVYFESYANTGIHEEMIKDRSRMDTYQQAIMRNAAYISGCAVLDVGCGTGILSIFCARAGARKVYAVDASGIAEHAERIVADNGFADVITVIRGKMEEVELPEKVNVIVSEWMGYVLLYESMLDSVIYARDRWLNPGGLMLPSVATLYINPVSDPELYENSIDFWQDVYGINMTSLIPSAKKSVLSEPAVGLVSVENVLSWPAVIKRIDCTSATKDDVSRVEAAFKVTSMMMAELHGFVLWFDVNFPIRSEGSADVNMVASAKQGQVEIETGTRSQDTGTLQGQNGSGKSDGMLTLSTGPEKQPTHWQQTILYIDEPVRVDQDDVIEGKVQLSRNAENERFIDVALDFRTGKVQGTKKFKMV</sequence>
<organism evidence="8 9">
    <name type="scientific">Klebsormidium nitens</name>
    <name type="common">Green alga</name>
    <name type="synonym">Ulothrix nitens</name>
    <dbReference type="NCBI Taxonomy" id="105231"/>
    <lineage>
        <taxon>Eukaryota</taxon>
        <taxon>Viridiplantae</taxon>
        <taxon>Streptophyta</taxon>
        <taxon>Klebsormidiophyceae</taxon>
        <taxon>Klebsormidiales</taxon>
        <taxon>Klebsormidiaceae</taxon>
        <taxon>Klebsormidium</taxon>
    </lineage>
</organism>
<dbReference type="GO" id="GO:0042054">
    <property type="term" value="F:histone methyltransferase activity"/>
    <property type="evidence" value="ECO:0000318"/>
    <property type="project" value="GO_Central"/>
</dbReference>
<evidence type="ECO:0000256" key="2">
    <source>
        <dbReference type="ARBA" id="ARBA00022679"/>
    </source>
</evidence>
<dbReference type="EMBL" id="DF237608">
    <property type="protein sequence ID" value="GAQ90592.1"/>
    <property type="molecule type" value="Genomic_DNA"/>
</dbReference>
<dbReference type="OrthoDB" id="7848332at2759"/>
<evidence type="ECO:0000313" key="9">
    <source>
        <dbReference type="Proteomes" id="UP000054558"/>
    </source>
</evidence>
<protein>
    <submittedName>
        <fullName evidence="8">Protein arginine N-methyltransferase</fullName>
    </submittedName>
</protein>
<dbReference type="Gene3D" id="2.70.160.11">
    <property type="entry name" value="Hnrnp arginine n-methyltransferase1"/>
    <property type="match status" value="1"/>
</dbReference>
<gene>
    <name evidence="8" type="ORF">KFL_006590050</name>
</gene>
<evidence type="ECO:0000259" key="7">
    <source>
        <dbReference type="Pfam" id="PF22528"/>
    </source>
</evidence>
<reference evidence="8 9" key="1">
    <citation type="journal article" date="2014" name="Nat. Commun.">
        <title>Klebsormidium flaccidum genome reveals primary factors for plant terrestrial adaptation.</title>
        <authorList>
            <person name="Hori K."/>
            <person name="Maruyama F."/>
            <person name="Fujisawa T."/>
            <person name="Togashi T."/>
            <person name="Yamamoto N."/>
            <person name="Seo M."/>
            <person name="Sato S."/>
            <person name="Yamada T."/>
            <person name="Mori H."/>
            <person name="Tajima N."/>
            <person name="Moriyama T."/>
            <person name="Ikeuchi M."/>
            <person name="Watanabe M."/>
            <person name="Wada H."/>
            <person name="Kobayashi K."/>
            <person name="Saito M."/>
            <person name="Masuda T."/>
            <person name="Sasaki-Sekimoto Y."/>
            <person name="Mashiguchi K."/>
            <person name="Awai K."/>
            <person name="Shimojima M."/>
            <person name="Masuda S."/>
            <person name="Iwai M."/>
            <person name="Nobusawa T."/>
            <person name="Narise T."/>
            <person name="Kondo S."/>
            <person name="Saito H."/>
            <person name="Sato R."/>
            <person name="Murakawa M."/>
            <person name="Ihara Y."/>
            <person name="Oshima-Yamada Y."/>
            <person name="Ohtaka K."/>
            <person name="Satoh M."/>
            <person name="Sonobe K."/>
            <person name="Ishii M."/>
            <person name="Ohtani R."/>
            <person name="Kanamori-Sato M."/>
            <person name="Honoki R."/>
            <person name="Miyazaki D."/>
            <person name="Mochizuki H."/>
            <person name="Umetsu J."/>
            <person name="Higashi K."/>
            <person name="Shibata D."/>
            <person name="Kamiya Y."/>
            <person name="Sato N."/>
            <person name="Nakamura Y."/>
            <person name="Tabata S."/>
            <person name="Ida S."/>
            <person name="Kurokawa K."/>
            <person name="Ohta H."/>
        </authorList>
    </citation>
    <scope>NUCLEOTIDE SEQUENCE [LARGE SCALE GENOMIC DNA]</scope>
    <source>
        <strain evidence="8 9">NIES-2285</strain>
    </source>
</reference>
<feature type="compositionally biased region" description="Polar residues" evidence="5">
    <location>
        <begin position="324"/>
        <end position="333"/>
    </location>
</feature>
<feature type="region of interest" description="Disordered" evidence="5">
    <location>
        <begin position="299"/>
        <end position="333"/>
    </location>
</feature>
<keyword evidence="1 4" id="KW-0489">Methyltransferase</keyword>
<evidence type="ECO:0000256" key="5">
    <source>
        <dbReference type="SAM" id="MobiDB-lite"/>
    </source>
</evidence>
<proteinExistence type="predicted"/>
<keyword evidence="3 4" id="KW-0949">S-adenosyl-L-methionine</keyword>
<dbReference type="PROSITE" id="PS51678">
    <property type="entry name" value="SAM_MT_PRMT"/>
    <property type="match status" value="1"/>
</dbReference>
<dbReference type="GO" id="GO:0006338">
    <property type="term" value="P:chromatin remodeling"/>
    <property type="evidence" value="ECO:0000318"/>
    <property type="project" value="GO_Central"/>
</dbReference>
<feature type="domain" description="Protein arginine N-methyltransferase" evidence="7">
    <location>
        <begin position="174"/>
        <end position="278"/>
    </location>
</feature>
<dbReference type="PANTHER" id="PTHR11006">
    <property type="entry name" value="PROTEIN ARGININE N-METHYLTRANSFERASE"/>
    <property type="match status" value="1"/>
</dbReference>
<feature type="domain" description="Methyltransferase" evidence="6">
    <location>
        <begin position="71"/>
        <end position="167"/>
    </location>
</feature>
<evidence type="ECO:0000256" key="4">
    <source>
        <dbReference type="PROSITE-ProRule" id="PRU01015"/>
    </source>
</evidence>
<dbReference type="InterPro" id="IPR025799">
    <property type="entry name" value="Arg_MeTrfase"/>
</dbReference>
<feature type="compositionally biased region" description="Polar residues" evidence="5">
    <location>
        <begin position="1"/>
        <end position="17"/>
    </location>
</feature>
<feature type="compositionally biased region" description="Polar residues" evidence="5">
    <location>
        <begin position="301"/>
        <end position="317"/>
    </location>
</feature>
<dbReference type="Pfam" id="PF22528">
    <property type="entry name" value="PRMT_C"/>
    <property type="match status" value="2"/>
</dbReference>
<keyword evidence="9" id="KW-1185">Reference proteome</keyword>
<accession>A0A1Y1IKD6</accession>
<dbReference type="AlphaFoldDB" id="A0A1Y1IKD6"/>
<dbReference type="GO" id="GO:0006355">
    <property type="term" value="P:regulation of DNA-templated transcription"/>
    <property type="evidence" value="ECO:0000318"/>
    <property type="project" value="GO_Central"/>
</dbReference>
<keyword evidence="2 4" id="KW-0808">Transferase</keyword>
<dbReference type="Proteomes" id="UP000054558">
    <property type="component" value="Unassembled WGS sequence"/>
</dbReference>
<dbReference type="OMA" id="CIHVDYT"/>
<feature type="region of interest" description="Disordered" evidence="5">
    <location>
        <begin position="1"/>
        <end position="22"/>
    </location>
</feature>
<feature type="domain" description="Protein arginine N-methyltransferase" evidence="7">
    <location>
        <begin position="320"/>
        <end position="379"/>
    </location>
</feature>
<dbReference type="GO" id="GO:0032259">
    <property type="term" value="P:methylation"/>
    <property type="evidence" value="ECO:0007669"/>
    <property type="project" value="UniProtKB-KW"/>
</dbReference>
<dbReference type="InterPro" id="IPR055135">
    <property type="entry name" value="PRMT_dom"/>
</dbReference>
<dbReference type="InterPro" id="IPR041698">
    <property type="entry name" value="Methyltransf_25"/>
</dbReference>
<evidence type="ECO:0000313" key="8">
    <source>
        <dbReference type="EMBL" id="GAQ90592.1"/>
    </source>
</evidence>
<dbReference type="SUPFAM" id="SSF53335">
    <property type="entry name" value="S-adenosyl-L-methionine-dependent methyltransferases"/>
    <property type="match status" value="1"/>
</dbReference>
<dbReference type="CDD" id="cd02440">
    <property type="entry name" value="AdoMet_MTases"/>
    <property type="match status" value="1"/>
</dbReference>
<dbReference type="GO" id="GO:0016274">
    <property type="term" value="F:protein-arginine N-methyltransferase activity"/>
    <property type="evidence" value="ECO:0000318"/>
    <property type="project" value="GO_Central"/>
</dbReference>
<dbReference type="STRING" id="105231.A0A1Y1IKD6"/>
<dbReference type="Pfam" id="PF13649">
    <property type="entry name" value="Methyltransf_25"/>
    <property type="match status" value="1"/>
</dbReference>
<dbReference type="PANTHER" id="PTHR11006:SF73">
    <property type="entry name" value="PROTEIN ARGININE N-METHYLTRANSFERASE 6"/>
    <property type="match status" value="1"/>
</dbReference>
<name>A0A1Y1IKD6_KLENI</name>
<dbReference type="FunFam" id="3.40.50.150:FF:000016">
    <property type="entry name" value="Protein arginine N-methyltransferase 6"/>
    <property type="match status" value="1"/>
</dbReference>